<dbReference type="Gene3D" id="3.40.50.720">
    <property type="entry name" value="NAD(P)-binding Rossmann-like Domain"/>
    <property type="match status" value="1"/>
</dbReference>
<accession>A0AAD4IAV6</accession>
<dbReference type="SUPFAM" id="SSF51735">
    <property type="entry name" value="NAD(P)-binding Rossmann-fold domains"/>
    <property type="match status" value="1"/>
</dbReference>
<feature type="domain" description="NAD(P)-binding" evidence="1">
    <location>
        <begin position="9"/>
        <end position="152"/>
    </location>
</feature>
<dbReference type="Pfam" id="PF13460">
    <property type="entry name" value="NAD_binding_10"/>
    <property type="match status" value="1"/>
</dbReference>
<name>A0AAD4IAV6_9PLEO</name>
<organism evidence="2 3">
    <name type="scientific">Alternaria panax</name>
    <dbReference type="NCBI Taxonomy" id="48097"/>
    <lineage>
        <taxon>Eukaryota</taxon>
        <taxon>Fungi</taxon>
        <taxon>Dikarya</taxon>
        <taxon>Ascomycota</taxon>
        <taxon>Pezizomycotina</taxon>
        <taxon>Dothideomycetes</taxon>
        <taxon>Pleosporomycetidae</taxon>
        <taxon>Pleosporales</taxon>
        <taxon>Pleosporineae</taxon>
        <taxon>Pleosporaceae</taxon>
        <taxon>Alternaria</taxon>
        <taxon>Alternaria sect. Panax</taxon>
    </lineage>
</organism>
<evidence type="ECO:0000313" key="2">
    <source>
        <dbReference type="EMBL" id="KAG9191117.1"/>
    </source>
</evidence>
<dbReference type="PANTHER" id="PTHR43162">
    <property type="match status" value="1"/>
</dbReference>
<dbReference type="InterPro" id="IPR051604">
    <property type="entry name" value="Ergot_Alk_Oxidoreductase"/>
</dbReference>
<dbReference type="EMBL" id="JAANER010000004">
    <property type="protein sequence ID" value="KAG9191117.1"/>
    <property type="molecule type" value="Genomic_DNA"/>
</dbReference>
<evidence type="ECO:0000259" key="1">
    <source>
        <dbReference type="Pfam" id="PF13460"/>
    </source>
</evidence>
<dbReference type="AlphaFoldDB" id="A0AAD4IAV6"/>
<sequence>MTYPVLVFGPTGGVGSAAAIEAHRRGAKVYLAMRDTKKELKGIKQDGNDYVRIQADLAKPDTIKQAVETSGAKTAFVYVVHEVQDGMRSSFEALKEAGITYIVLLSSFKVRDPLSAEANKRDNIAAFHAAAEGALQETGVSYTAVRPAWFNTNIFWNLKEIKKGEVELLYPNVRFDYLAPSDIGTVCGALLAEPHFQKEAGKSIYLCGPKLMTQHEGHAVLGKALGKEIKVKEIDEERYFKKYEYIPRPILDTLVRGMRESNAGRDGYDEIYDKAVENVGKYTEREPTKFEDWVKENKAAFA</sequence>
<keyword evidence="3" id="KW-1185">Reference proteome</keyword>
<comment type="caution">
    <text evidence="2">The sequence shown here is derived from an EMBL/GenBank/DDBJ whole genome shotgun (WGS) entry which is preliminary data.</text>
</comment>
<dbReference type="InterPro" id="IPR016040">
    <property type="entry name" value="NAD(P)-bd_dom"/>
</dbReference>
<dbReference type="Proteomes" id="UP001199106">
    <property type="component" value="Unassembled WGS sequence"/>
</dbReference>
<dbReference type="PANTHER" id="PTHR43162:SF1">
    <property type="entry name" value="PRESTALK A DIFFERENTIATION PROTEIN A"/>
    <property type="match status" value="1"/>
</dbReference>
<dbReference type="InterPro" id="IPR036291">
    <property type="entry name" value="NAD(P)-bd_dom_sf"/>
</dbReference>
<evidence type="ECO:0000313" key="3">
    <source>
        <dbReference type="Proteomes" id="UP001199106"/>
    </source>
</evidence>
<protein>
    <recommendedName>
        <fullName evidence="1">NAD(P)-binding domain-containing protein</fullName>
    </recommendedName>
</protein>
<reference evidence="2" key="1">
    <citation type="submission" date="2021-07" db="EMBL/GenBank/DDBJ databases">
        <title>Genome Resource of American Ginseng Black Spot Pathogen Alternaria panax.</title>
        <authorList>
            <person name="Qiu C."/>
            <person name="Wang W."/>
            <person name="Liu Z."/>
        </authorList>
    </citation>
    <scope>NUCLEOTIDE SEQUENCE</scope>
    <source>
        <strain evidence="2">BNCC115425</strain>
    </source>
</reference>
<gene>
    <name evidence="2" type="ORF">G6011_09205</name>
</gene>
<proteinExistence type="predicted"/>